<accession>A0A3B1D6E4</accession>
<dbReference type="AlphaFoldDB" id="A0A3B1D6E4"/>
<dbReference type="PROSITE" id="PS51846">
    <property type="entry name" value="CNNM"/>
    <property type="match status" value="1"/>
</dbReference>
<evidence type="ECO:0000256" key="8">
    <source>
        <dbReference type="ARBA" id="ARBA00023136"/>
    </source>
</evidence>
<evidence type="ECO:0000256" key="9">
    <source>
        <dbReference type="SAM" id="Phobius"/>
    </source>
</evidence>
<dbReference type="InterPro" id="IPR016169">
    <property type="entry name" value="FAD-bd_PCMH_sub2"/>
</dbReference>
<name>A0A3B1D6E4_9ZZZZ</name>
<dbReference type="GO" id="GO:0050660">
    <property type="term" value="F:flavin adenine dinucleotide binding"/>
    <property type="evidence" value="ECO:0007669"/>
    <property type="project" value="InterPro"/>
</dbReference>
<feature type="domain" description="CBS" evidence="10">
    <location>
        <begin position="208"/>
        <end position="268"/>
    </location>
</feature>
<dbReference type="SUPFAM" id="SSF56176">
    <property type="entry name" value="FAD-binding/transporter-associated domain-like"/>
    <property type="match status" value="1"/>
</dbReference>
<dbReference type="Gene3D" id="3.10.580.10">
    <property type="entry name" value="CBS-domain"/>
    <property type="match status" value="1"/>
</dbReference>
<dbReference type="EMBL" id="UOGA01000269">
    <property type="protein sequence ID" value="VAX24287.1"/>
    <property type="molecule type" value="Genomic_DNA"/>
</dbReference>
<keyword evidence="8 9" id="KW-0472">Membrane</keyword>
<feature type="transmembrane region" description="Helical" evidence="9">
    <location>
        <begin position="6"/>
        <end position="32"/>
    </location>
</feature>
<dbReference type="PANTHER" id="PTHR22777">
    <property type="entry name" value="HEMOLYSIN-RELATED"/>
    <property type="match status" value="1"/>
</dbReference>
<feature type="domain" description="CNNM transmembrane" evidence="11">
    <location>
        <begin position="1"/>
        <end position="189"/>
    </location>
</feature>
<dbReference type="Gene3D" id="3.30.465.10">
    <property type="match status" value="1"/>
</dbReference>
<proteinExistence type="inferred from homology"/>
<evidence type="ECO:0000259" key="10">
    <source>
        <dbReference type="PROSITE" id="PS51371"/>
    </source>
</evidence>
<dbReference type="InterPro" id="IPR000644">
    <property type="entry name" value="CBS_dom"/>
</dbReference>
<protein>
    <submittedName>
        <fullName evidence="12">Magnesium and cobalt efflux protein CorC</fullName>
    </submittedName>
</protein>
<evidence type="ECO:0000259" key="11">
    <source>
        <dbReference type="PROSITE" id="PS51846"/>
    </source>
</evidence>
<evidence type="ECO:0000313" key="12">
    <source>
        <dbReference type="EMBL" id="VAX24287.1"/>
    </source>
</evidence>
<dbReference type="SMART" id="SM01091">
    <property type="entry name" value="CorC_HlyC"/>
    <property type="match status" value="1"/>
</dbReference>
<evidence type="ECO:0000256" key="2">
    <source>
        <dbReference type="ARBA" id="ARBA00006337"/>
    </source>
</evidence>
<comment type="similarity">
    <text evidence="2">Belongs to the UPF0053 family.</text>
</comment>
<dbReference type="PANTHER" id="PTHR22777:SF32">
    <property type="entry name" value="UPF0053 INNER MEMBRANE PROTEIN YFJD"/>
    <property type="match status" value="1"/>
</dbReference>
<dbReference type="InterPro" id="IPR046342">
    <property type="entry name" value="CBS_dom_sf"/>
</dbReference>
<reference evidence="12" key="1">
    <citation type="submission" date="2018-06" db="EMBL/GenBank/DDBJ databases">
        <authorList>
            <person name="Zhirakovskaya E."/>
        </authorList>
    </citation>
    <scope>NUCLEOTIDE SEQUENCE</scope>
</reference>
<dbReference type="FunFam" id="3.10.580.10:FF:000002">
    <property type="entry name" value="Magnesium/cobalt efflux protein CorC"/>
    <property type="match status" value="1"/>
</dbReference>
<feature type="domain" description="CBS" evidence="10">
    <location>
        <begin position="273"/>
        <end position="331"/>
    </location>
</feature>
<keyword evidence="6 9" id="KW-1133">Transmembrane helix</keyword>
<keyword evidence="7" id="KW-0129">CBS domain</keyword>
<organism evidence="12">
    <name type="scientific">hydrothermal vent metagenome</name>
    <dbReference type="NCBI Taxonomy" id="652676"/>
    <lineage>
        <taxon>unclassified sequences</taxon>
        <taxon>metagenomes</taxon>
        <taxon>ecological metagenomes</taxon>
    </lineage>
</organism>
<dbReference type="GO" id="GO:0005886">
    <property type="term" value="C:plasma membrane"/>
    <property type="evidence" value="ECO:0007669"/>
    <property type="project" value="UniProtKB-SubCell"/>
</dbReference>
<evidence type="ECO:0000256" key="3">
    <source>
        <dbReference type="ARBA" id="ARBA00022475"/>
    </source>
</evidence>
<dbReference type="SUPFAM" id="SSF54631">
    <property type="entry name" value="CBS-domain pair"/>
    <property type="match status" value="1"/>
</dbReference>
<feature type="transmembrane region" description="Helical" evidence="9">
    <location>
        <begin position="91"/>
        <end position="111"/>
    </location>
</feature>
<dbReference type="InterPro" id="IPR044751">
    <property type="entry name" value="Ion_transp-like_CBS"/>
</dbReference>
<feature type="transmembrane region" description="Helical" evidence="9">
    <location>
        <begin position="61"/>
        <end position="85"/>
    </location>
</feature>
<gene>
    <name evidence="12" type="ORF">MNBD_NITROSPINAE04-2446</name>
</gene>
<keyword evidence="4 9" id="KW-0812">Transmembrane</keyword>
<evidence type="ECO:0000256" key="5">
    <source>
        <dbReference type="ARBA" id="ARBA00022737"/>
    </source>
</evidence>
<dbReference type="Pfam" id="PF00571">
    <property type="entry name" value="CBS"/>
    <property type="match status" value="2"/>
</dbReference>
<dbReference type="InterPro" id="IPR002550">
    <property type="entry name" value="CNNM"/>
</dbReference>
<dbReference type="Pfam" id="PF01595">
    <property type="entry name" value="CNNM"/>
    <property type="match status" value="1"/>
</dbReference>
<dbReference type="Pfam" id="PF03471">
    <property type="entry name" value="CorC_HlyC"/>
    <property type="match status" value="1"/>
</dbReference>
<evidence type="ECO:0000256" key="1">
    <source>
        <dbReference type="ARBA" id="ARBA00004651"/>
    </source>
</evidence>
<evidence type="ECO:0000256" key="4">
    <source>
        <dbReference type="ARBA" id="ARBA00022692"/>
    </source>
</evidence>
<dbReference type="CDD" id="cd04590">
    <property type="entry name" value="CBS_pair_CorC_HlyC_assoc"/>
    <property type="match status" value="1"/>
</dbReference>
<comment type="subcellular location">
    <subcellularLocation>
        <location evidence="1">Cell membrane</location>
        <topology evidence="1">Multi-pass membrane protein</topology>
    </subcellularLocation>
</comment>
<feature type="transmembrane region" description="Helical" evidence="9">
    <location>
        <begin position="123"/>
        <end position="148"/>
    </location>
</feature>
<dbReference type="InterPro" id="IPR036318">
    <property type="entry name" value="FAD-bd_PCMH-like_sf"/>
</dbReference>
<evidence type="ECO:0000256" key="7">
    <source>
        <dbReference type="ARBA" id="ARBA00023122"/>
    </source>
</evidence>
<dbReference type="InterPro" id="IPR005170">
    <property type="entry name" value="Transptr-assoc_dom"/>
</dbReference>
<sequence length="434" mass="47735">MDDSLIWRFALMAVLLLGSAFFAGCDIALFSLTSATVHRLKQSAGRRGARVAALLANPQRLLVTVYVGNELINVAISAIATFVALDMFGSVGAAVSLGFGVFILLIFGEITPKAFAHNNNEKWALAAAYPLTVFMWSVYPVQLIVTWISDLIVRALGGGGDAAGGMLDEEDFKSLVEESADEGIIGEEEKEMIQKVFELGDVTVSEVMTPRTDILALEVDTPLKEAWDKMADSYFARAPVYKDTIDNIVGVLFKKDLLKLDYPPPEDMNLKNLAREPYIVPETKMIKELLREFRKRKVHLAIVMDEYGGAQGIATMDDVLEELVGESKQASSRNGEEIIRLGSGAFRVFSSVSLEKFSDYFETSLKHDEIETVGGYVFHLFGRAPQWGESIEDSGFKFTVEKVKGHRIIEIRVTRADDGGTASKVARGGRLSGR</sequence>
<keyword evidence="5" id="KW-0677">Repeat</keyword>
<evidence type="ECO:0000256" key="6">
    <source>
        <dbReference type="ARBA" id="ARBA00022989"/>
    </source>
</evidence>
<keyword evidence="3" id="KW-1003">Cell membrane</keyword>
<dbReference type="PROSITE" id="PS51371">
    <property type="entry name" value="CBS"/>
    <property type="match status" value="2"/>
</dbReference>